<organism evidence="2 3">
    <name type="scientific">Streptomyces andamanensis</name>
    <dbReference type="NCBI Taxonomy" id="1565035"/>
    <lineage>
        <taxon>Bacteria</taxon>
        <taxon>Bacillati</taxon>
        <taxon>Actinomycetota</taxon>
        <taxon>Actinomycetes</taxon>
        <taxon>Kitasatosporales</taxon>
        <taxon>Streptomycetaceae</taxon>
        <taxon>Streptomyces</taxon>
    </lineage>
</organism>
<accession>A0ABV8TCG5</accession>
<dbReference type="RefSeq" id="WP_381738480.1">
    <property type="nucleotide sequence ID" value="NZ_JBHSDP010000011.1"/>
</dbReference>
<comment type="caution">
    <text evidence="2">The sequence shown here is derived from an EMBL/GenBank/DDBJ whole genome shotgun (WGS) entry which is preliminary data.</text>
</comment>
<proteinExistence type="predicted"/>
<reference evidence="3" key="1">
    <citation type="journal article" date="2019" name="Int. J. Syst. Evol. Microbiol.">
        <title>The Global Catalogue of Microorganisms (GCM) 10K type strain sequencing project: providing services to taxonomists for standard genome sequencing and annotation.</title>
        <authorList>
            <consortium name="The Broad Institute Genomics Platform"/>
            <consortium name="The Broad Institute Genome Sequencing Center for Infectious Disease"/>
            <person name="Wu L."/>
            <person name="Ma J."/>
        </authorList>
    </citation>
    <scope>NUCLEOTIDE SEQUENCE [LARGE SCALE GENOMIC DNA]</scope>
    <source>
        <strain evidence="3">PCU 347</strain>
    </source>
</reference>
<feature type="region of interest" description="Disordered" evidence="1">
    <location>
        <begin position="128"/>
        <end position="147"/>
    </location>
</feature>
<dbReference type="EMBL" id="JBHSDP010000011">
    <property type="protein sequence ID" value="MFC4328311.1"/>
    <property type="molecule type" value="Genomic_DNA"/>
</dbReference>
<protein>
    <submittedName>
        <fullName evidence="2">Uncharacterized protein</fullName>
    </submittedName>
</protein>
<evidence type="ECO:0000313" key="3">
    <source>
        <dbReference type="Proteomes" id="UP001595824"/>
    </source>
</evidence>
<name>A0ABV8TCG5_9ACTN</name>
<evidence type="ECO:0000256" key="1">
    <source>
        <dbReference type="SAM" id="MobiDB-lite"/>
    </source>
</evidence>
<gene>
    <name evidence="2" type="ORF">ACFPC0_10785</name>
</gene>
<evidence type="ECO:0000313" key="2">
    <source>
        <dbReference type="EMBL" id="MFC4328311.1"/>
    </source>
</evidence>
<sequence>MDENTATQVPVHPGMEKIMRRTLEETGIPCQVEICRPGHWRVSHGSERVRTVIDLRRSGHSHKLTMNTTLYVDGKQRPPVRGEEAYGRLLRHPDNPHPERPPVRLPKVEELPREHMSLEKLRGPAQRISDSFTTDGRSAPPVRCGTATTPKHGKVLVLEADAGPGKGVLHMYFRLDGRLVDIAAVDHYGGDVMTDFKDPRELFKQWFGIRLPTPPPMNGARQGRTDTAGAVSNAVSVRRATVFRI</sequence>
<keyword evidence="3" id="KW-1185">Reference proteome</keyword>
<dbReference type="Proteomes" id="UP001595824">
    <property type="component" value="Unassembled WGS sequence"/>
</dbReference>